<dbReference type="GO" id="GO:0071111">
    <property type="term" value="F:cyclic-guanylate-specific phosphodiesterase activity"/>
    <property type="evidence" value="ECO:0007669"/>
    <property type="project" value="UniProtKB-EC"/>
</dbReference>
<dbReference type="InterPro" id="IPR013655">
    <property type="entry name" value="PAS_fold_3"/>
</dbReference>
<keyword evidence="5" id="KW-0378">Hydrolase</keyword>
<dbReference type="RefSeq" id="WP_115660248.1">
    <property type="nucleotide sequence ID" value="NZ_CP035691.1"/>
</dbReference>
<feature type="domain" description="PAS" evidence="2">
    <location>
        <begin position="302"/>
        <end position="372"/>
    </location>
</feature>
<proteinExistence type="predicted"/>
<dbReference type="NCBIfam" id="TIGR00229">
    <property type="entry name" value="sensory_box"/>
    <property type="match status" value="2"/>
</dbReference>
<name>A0A377J7A2_GRIHO</name>
<feature type="transmembrane region" description="Helical" evidence="1">
    <location>
        <begin position="271"/>
        <end position="287"/>
    </location>
</feature>
<dbReference type="Pfam" id="PF00990">
    <property type="entry name" value="GGDEF"/>
    <property type="match status" value="1"/>
</dbReference>
<dbReference type="CDD" id="cd00130">
    <property type="entry name" value="PAS"/>
    <property type="match status" value="2"/>
</dbReference>
<dbReference type="InterPro" id="IPR043128">
    <property type="entry name" value="Rev_trsase/Diguanyl_cyclase"/>
</dbReference>
<dbReference type="InterPro" id="IPR001610">
    <property type="entry name" value="PAC"/>
</dbReference>
<evidence type="ECO:0000313" key="6">
    <source>
        <dbReference type="Proteomes" id="UP000254512"/>
    </source>
</evidence>
<dbReference type="EMBL" id="UGHD01000003">
    <property type="protein sequence ID" value="STO98367.1"/>
    <property type="molecule type" value="Genomic_DNA"/>
</dbReference>
<evidence type="ECO:0000259" key="3">
    <source>
        <dbReference type="PROSITE" id="PS50883"/>
    </source>
</evidence>
<dbReference type="STRING" id="673.AL542_00305"/>
<dbReference type="Pfam" id="PF13188">
    <property type="entry name" value="PAS_8"/>
    <property type="match status" value="1"/>
</dbReference>
<dbReference type="SUPFAM" id="SSF141868">
    <property type="entry name" value="EAL domain-like"/>
    <property type="match status" value="1"/>
</dbReference>
<dbReference type="InterPro" id="IPR001633">
    <property type="entry name" value="EAL_dom"/>
</dbReference>
<feature type="transmembrane region" description="Helical" evidence="1">
    <location>
        <begin position="241"/>
        <end position="259"/>
    </location>
</feature>
<organism evidence="5 6">
    <name type="scientific">Grimontia hollisae</name>
    <name type="common">Vibrio hollisae</name>
    <dbReference type="NCBI Taxonomy" id="673"/>
    <lineage>
        <taxon>Bacteria</taxon>
        <taxon>Pseudomonadati</taxon>
        <taxon>Pseudomonadota</taxon>
        <taxon>Gammaproteobacteria</taxon>
        <taxon>Vibrionales</taxon>
        <taxon>Vibrionaceae</taxon>
        <taxon>Grimontia</taxon>
    </lineage>
</organism>
<feature type="domain" description="EAL" evidence="3">
    <location>
        <begin position="982"/>
        <end position="1234"/>
    </location>
</feature>
<evidence type="ECO:0000259" key="2">
    <source>
        <dbReference type="PROSITE" id="PS50112"/>
    </source>
</evidence>
<reference evidence="5 6" key="1">
    <citation type="submission" date="2018-06" db="EMBL/GenBank/DDBJ databases">
        <authorList>
            <consortium name="Pathogen Informatics"/>
            <person name="Doyle S."/>
        </authorList>
    </citation>
    <scope>NUCLEOTIDE SEQUENCE [LARGE SCALE GENOMIC DNA]</scope>
    <source>
        <strain evidence="5 6">NCTC11645</strain>
    </source>
</reference>
<dbReference type="SMART" id="SM00267">
    <property type="entry name" value="GGDEF"/>
    <property type="match status" value="1"/>
</dbReference>
<dbReference type="Gene3D" id="3.20.20.450">
    <property type="entry name" value="EAL domain"/>
    <property type="match status" value="1"/>
</dbReference>
<dbReference type="InterPro" id="IPR000160">
    <property type="entry name" value="GGDEF_dom"/>
</dbReference>
<dbReference type="Gene3D" id="3.30.450.20">
    <property type="entry name" value="PAS domain"/>
    <property type="match status" value="4"/>
</dbReference>
<evidence type="ECO:0000259" key="4">
    <source>
        <dbReference type="PROSITE" id="PS50887"/>
    </source>
</evidence>
<dbReference type="CDD" id="cd01948">
    <property type="entry name" value="EAL"/>
    <property type="match status" value="1"/>
</dbReference>
<protein>
    <submittedName>
        <fullName evidence="5">Cyclic di-GMP phosphodiesterase Gmr</fullName>
        <ecNumber evidence="5">3.1.4.52</ecNumber>
    </submittedName>
</protein>
<dbReference type="InterPro" id="IPR000014">
    <property type="entry name" value="PAS"/>
</dbReference>
<feature type="domain" description="GGDEF" evidence="4">
    <location>
        <begin position="840"/>
        <end position="971"/>
    </location>
</feature>
<feature type="domain" description="PAS" evidence="2">
    <location>
        <begin position="681"/>
        <end position="725"/>
    </location>
</feature>
<keyword evidence="1" id="KW-0812">Transmembrane</keyword>
<dbReference type="InterPro" id="IPR029787">
    <property type="entry name" value="Nucleotide_cyclase"/>
</dbReference>
<dbReference type="InterPro" id="IPR035965">
    <property type="entry name" value="PAS-like_dom_sf"/>
</dbReference>
<dbReference type="AlphaFoldDB" id="A0A377J7A2"/>
<dbReference type="EC" id="3.1.4.52" evidence="5"/>
<dbReference type="SUPFAM" id="SSF55785">
    <property type="entry name" value="PYP-like sensor domain (PAS domain)"/>
    <property type="match status" value="4"/>
</dbReference>
<dbReference type="InterPro" id="IPR052155">
    <property type="entry name" value="Biofilm_reg_signaling"/>
</dbReference>
<sequence length="1247" mass="139562">MTSQAAPAQSKDVFPQNALLIRIMLLFLGGLVVSLYSIYFLRQPGSAAFIWYTNGFSIAMIALAPTNQRVSLIGTVFVAILLSNLIFGDAPGQSIQLAMANIATIIAGSLSLAYISRIDEPFLSLKAFGWFVVATVLISPAIGALFGGWTLHQTLSVPLETVVSAWYLGDVIGILAITPLIYTLLQRKQGLPSTFYKPTTALTIIAISALSGWLLSHVEYPFIAIAIALTVASAVLDRLSAFFTAFIVSVTLDLLLVSPDNLMSSAGTTELLMPISGAMLLGGLLAVKSARLLQIQKISDERATLFSNAMQSSVIGTVMVQSDGKMSNPNNSFVELIGYTHEELDRKTFRQLVFHRDRDATNEQLYLLTENKIDSFKTEIRLTRKNKQVIWTRIGVSVVRDKWHGNVLHFIYQVQDIDKDQRFEHERNMWSQKFEFALGINRTAVYEMECHTKFFHLSGNAILAIGVNAANIKRLYEWMSRIHPDDLREYQHTMAHCGGKFGTIEYRLMDESEKYRWVRDHCRPIEQDSHGVTTKVIGTITDIDDERERSLQKALSSKQVELIEQVGELGIWEYEPHTATLYWNREMYALYGISEEEEITLETWRERLLDADRHPFDTLFNLGRIHNEHLTLNIQVKHTSDLIVNHSISARIIHAESGTRLAGFCQETTRLQKENVVLTRENQLLSAAIESVNDGIIVLDSLLRITFINQHAAELTGYPASDLIGSTIDEQFNVFDHHSQYAFAHLLSDYHQDFCLSGTFTLQTEQFQETLVYLEATPVAPHNNATNGWVLTFRIQDALPSRAANSEGRYSVDPITKFPGKRAFEQILQNHTDNLHYETVSHVLVMIELKGLETLADAFGDPVKDQLIKSAAILIKSYATKSVARLSESRFGLLLENQGLGSAQEIMSSLSEKICALKYQPGETAYHLECVMGMTLIEGNQKTPFQIIYQAQVAMESVSDDCHPAISVFDPSSLTDGISFRRDFLLQRIDIAITNRSFSLLCMPIMSNRNGLQNWHEVLVRLITEEGQLLLPAEFLPAAEPTGRLISIERWVFNEVLNEQAQTLAAAGLNIAINISASAFYNESFIDYCLALIKKSNLPSRRLCIEIKESTLLIDTLRAKDVVSSLRKLGCEVAVDNFGTELTSFSYLRKFNVSIIKIDGSLIAMMKASLVDRRIVESIKQISDSLRIKTAAQKVNSDEDLRLVQAAGLDYIQGYVFGDPLPLARVISSAKAGLLHHPKNEHGKSFN</sequence>
<dbReference type="SMART" id="SM00052">
    <property type="entry name" value="EAL"/>
    <property type="match status" value="1"/>
</dbReference>
<dbReference type="Gene3D" id="3.30.70.270">
    <property type="match status" value="1"/>
</dbReference>
<dbReference type="PROSITE" id="PS50112">
    <property type="entry name" value="PAS"/>
    <property type="match status" value="2"/>
</dbReference>
<keyword evidence="1" id="KW-1133">Transmembrane helix</keyword>
<dbReference type="PROSITE" id="PS50887">
    <property type="entry name" value="GGDEF"/>
    <property type="match status" value="1"/>
</dbReference>
<dbReference type="Proteomes" id="UP000254512">
    <property type="component" value="Unassembled WGS sequence"/>
</dbReference>
<dbReference type="SMART" id="SM00086">
    <property type="entry name" value="PAC"/>
    <property type="match status" value="2"/>
</dbReference>
<dbReference type="PANTHER" id="PTHR44757">
    <property type="entry name" value="DIGUANYLATE CYCLASE DGCP"/>
    <property type="match status" value="1"/>
</dbReference>
<dbReference type="PANTHER" id="PTHR44757:SF4">
    <property type="entry name" value="DIGUANYLATE CYCLASE DGCE-RELATED"/>
    <property type="match status" value="1"/>
</dbReference>
<feature type="transmembrane region" description="Helical" evidence="1">
    <location>
        <begin position="19"/>
        <end position="39"/>
    </location>
</feature>
<accession>A0A377J7A2</accession>
<evidence type="ECO:0000256" key="1">
    <source>
        <dbReference type="SAM" id="Phobius"/>
    </source>
</evidence>
<dbReference type="Pfam" id="PF08447">
    <property type="entry name" value="PAS_3"/>
    <property type="match status" value="2"/>
</dbReference>
<gene>
    <name evidence="5" type="primary">gmr_3</name>
    <name evidence="5" type="ORF">NCTC11645_03352</name>
</gene>
<dbReference type="Pfam" id="PF00563">
    <property type="entry name" value="EAL"/>
    <property type="match status" value="1"/>
</dbReference>
<keyword evidence="1" id="KW-0472">Membrane</keyword>
<feature type="transmembrane region" description="Helical" evidence="1">
    <location>
        <begin position="94"/>
        <end position="115"/>
    </location>
</feature>
<feature type="transmembrane region" description="Helical" evidence="1">
    <location>
        <begin position="70"/>
        <end position="88"/>
    </location>
</feature>
<dbReference type="PROSITE" id="PS50883">
    <property type="entry name" value="EAL"/>
    <property type="match status" value="1"/>
</dbReference>
<feature type="transmembrane region" description="Helical" evidence="1">
    <location>
        <begin position="127"/>
        <end position="151"/>
    </location>
</feature>
<dbReference type="SUPFAM" id="SSF55073">
    <property type="entry name" value="Nucleotide cyclase"/>
    <property type="match status" value="1"/>
</dbReference>
<feature type="transmembrane region" description="Helical" evidence="1">
    <location>
        <begin position="163"/>
        <end position="183"/>
    </location>
</feature>
<dbReference type="SMART" id="SM00091">
    <property type="entry name" value="PAS"/>
    <property type="match status" value="3"/>
</dbReference>
<feature type="transmembrane region" description="Helical" evidence="1">
    <location>
        <begin position="45"/>
        <end position="63"/>
    </location>
</feature>
<evidence type="ECO:0000313" key="5">
    <source>
        <dbReference type="EMBL" id="STO98367.1"/>
    </source>
</evidence>
<dbReference type="InterPro" id="IPR035919">
    <property type="entry name" value="EAL_sf"/>
</dbReference>